<feature type="domain" description="DUF559" evidence="1">
    <location>
        <begin position="1"/>
        <end position="62"/>
    </location>
</feature>
<dbReference type="Gene3D" id="3.40.960.10">
    <property type="entry name" value="VSR Endonuclease"/>
    <property type="match status" value="1"/>
</dbReference>
<dbReference type="InterPro" id="IPR047216">
    <property type="entry name" value="Endonuclease_DUF559_bact"/>
</dbReference>
<dbReference type="Proteomes" id="UP000034264">
    <property type="component" value="Unassembled WGS sequence"/>
</dbReference>
<dbReference type="AlphaFoldDB" id="A0A0G1PC73"/>
<sequence>MDFYCPKAKLGVEVEGKIHEQKKTYDTYRERYLREFNIRILKFKNEEVQVNISEVLKTISLSLPKRGTKG</sequence>
<comment type="caution">
    <text evidence="2">The sequence shown here is derived from an EMBL/GenBank/DDBJ whole genome shotgun (WGS) entry which is preliminary data.</text>
</comment>
<name>A0A0G1PC73_9BACT</name>
<evidence type="ECO:0000313" key="3">
    <source>
        <dbReference type="Proteomes" id="UP000034264"/>
    </source>
</evidence>
<organism evidence="2 3">
    <name type="scientific">Candidatus Amesbacteria bacterium GW2011_GWC2_45_19</name>
    <dbReference type="NCBI Taxonomy" id="1618366"/>
    <lineage>
        <taxon>Bacteria</taxon>
        <taxon>Candidatus Amesiibacteriota</taxon>
    </lineage>
</organism>
<protein>
    <recommendedName>
        <fullName evidence="1">DUF559 domain-containing protein</fullName>
    </recommendedName>
</protein>
<gene>
    <name evidence="2" type="ORF">UX05_C0004G0007</name>
</gene>
<evidence type="ECO:0000259" key="1">
    <source>
        <dbReference type="Pfam" id="PF04480"/>
    </source>
</evidence>
<accession>A0A0G1PC73</accession>
<proteinExistence type="predicted"/>
<reference evidence="2 3" key="1">
    <citation type="journal article" date="2015" name="Nature">
        <title>rRNA introns, odd ribosomes, and small enigmatic genomes across a large radiation of phyla.</title>
        <authorList>
            <person name="Brown C.T."/>
            <person name="Hug L.A."/>
            <person name="Thomas B.C."/>
            <person name="Sharon I."/>
            <person name="Castelle C.J."/>
            <person name="Singh A."/>
            <person name="Wilkins M.J."/>
            <person name="Williams K.H."/>
            <person name="Banfield J.F."/>
        </authorList>
    </citation>
    <scope>NUCLEOTIDE SEQUENCE [LARGE SCALE GENOMIC DNA]</scope>
</reference>
<evidence type="ECO:0000313" key="2">
    <source>
        <dbReference type="EMBL" id="KKU02998.1"/>
    </source>
</evidence>
<dbReference type="PANTHER" id="PTHR38590:SF1">
    <property type="entry name" value="BLL0828 PROTEIN"/>
    <property type="match status" value="1"/>
</dbReference>
<dbReference type="Pfam" id="PF04480">
    <property type="entry name" value="DUF559"/>
    <property type="match status" value="1"/>
</dbReference>
<dbReference type="PANTHER" id="PTHR38590">
    <property type="entry name" value="BLL0828 PROTEIN"/>
    <property type="match status" value="1"/>
</dbReference>
<dbReference type="EMBL" id="LCKS01000004">
    <property type="protein sequence ID" value="KKU02998.1"/>
    <property type="molecule type" value="Genomic_DNA"/>
</dbReference>
<dbReference type="InterPro" id="IPR007569">
    <property type="entry name" value="DUF559"/>
</dbReference>